<feature type="compositionally biased region" description="Basic residues" evidence="1">
    <location>
        <begin position="478"/>
        <end position="489"/>
    </location>
</feature>
<evidence type="ECO:0000256" key="1">
    <source>
        <dbReference type="SAM" id="MobiDB-lite"/>
    </source>
</evidence>
<evidence type="ECO:0000313" key="2">
    <source>
        <dbReference type="EMBL" id="KAF3321225.1"/>
    </source>
</evidence>
<dbReference type="EMBL" id="SWLB01000027">
    <property type="protein sequence ID" value="KAF3321225.1"/>
    <property type="molecule type" value="Genomic_DNA"/>
</dbReference>
<proteinExistence type="predicted"/>
<protein>
    <submittedName>
        <fullName evidence="2">Uncharacterized protein</fullName>
    </submittedName>
</protein>
<name>A0A833VD95_9POAL</name>
<accession>A0A833VD95</accession>
<gene>
    <name evidence="2" type="ORF">FCM35_KLT14478</name>
</gene>
<dbReference type="Proteomes" id="UP000623129">
    <property type="component" value="Unassembled WGS sequence"/>
</dbReference>
<organism evidence="2 3">
    <name type="scientific">Carex littledalei</name>
    <dbReference type="NCBI Taxonomy" id="544730"/>
    <lineage>
        <taxon>Eukaryota</taxon>
        <taxon>Viridiplantae</taxon>
        <taxon>Streptophyta</taxon>
        <taxon>Embryophyta</taxon>
        <taxon>Tracheophyta</taxon>
        <taxon>Spermatophyta</taxon>
        <taxon>Magnoliopsida</taxon>
        <taxon>Liliopsida</taxon>
        <taxon>Poales</taxon>
        <taxon>Cyperaceae</taxon>
        <taxon>Cyperoideae</taxon>
        <taxon>Cariceae</taxon>
        <taxon>Carex</taxon>
        <taxon>Carex subgen. Euthyceras</taxon>
    </lineage>
</organism>
<feature type="region of interest" description="Disordered" evidence="1">
    <location>
        <begin position="468"/>
        <end position="489"/>
    </location>
</feature>
<dbReference type="AlphaFoldDB" id="A0A833VD95"/>
<comment type="caution">
    <text evidence="2">The sequence shown here is derived from an EMBL/GenBank/DDBJ whole genome shotgun (WGS) entry which is preliminary data.</text>
</comment>
<dbReference type="OrthoDB" id="786875at2759"/>
<reference evidence="2" key="1">
    <citation type="submission" date="2020-01" db="EMBL/GenBank/DDBJ databases">
        <title>Genome sequence of Kobresia littledalei, the first chromosome-level genome in the family Cyperaceae.</title>
        <authorList>
            <person name="Qu G."/>
        </authorList>
    </citation>
    <scope>NUCLEOTIDE SEQUENCE</scope>
    <source>
        <strain evidence="2">C.B.Clarke</strain>
        <tissue evidence="2">Leaf</tissue>
    </source>
</reference>
<evidence type="ECO:0000313" key="3">
    <source>
        <dbReference type="Proteomes" id="UP000623129"/>
    </source>
</evidence>
<dbReference type="Pfam" id="PF05904">
    <property type="entry name" value="DUF863"/>
    <property type="match status" value="1"/>
</dbReference>
<dbReference type="InterPro" id="IPR008581">
    <property type="entry name" value="DUF863_pln"/>
</dbReference>
<dbReference type="PANTHER" id="PTHR33167:SF43">
    <property type="entry name" value="PROTEIN WAVE"/>
    <property type="match status" value="1"/>
</dbReference>
<dbReference type="PANTHER" id="PTHR33167">
    <property type="entry name" value="TRANSCRIPTION FACTOR, PUTATIVE (DUF863)-RELATED"/>
    <property type="match status" value="1"/>
</dbReference>
<keyword evidence="3" id="KW-1185">Reference proteome</keyword>
<sequence>MDRGIDLNLDCSPCSSDVSIKEEIRQAIIHHEILFSEQVRELHRLYWTQKHMMHELFWRESNLPNSHQRSLPVRDLQWNFSSDFEMKNYFTRCQFDIGEGSGKGKTVRNVVIDLEKPINLESDEEEEVICLSDSQALTNKGKDEVRRFSVGCSDASLHDDLNSRASVQFGLDSSVQENNTPIRLHPEKEEMTSDKPFQIDLNIALDEEPQNDVANSCLLDTRNLYLKRSDSVNGSSKGSSITHLENFTAVSATENPKESSHLDEGRQEKDLKVVKEENIINLNVSIGSTDLHTTSPPECTKELLHASDVTGSEDDTVSSHVITTNSDIEMITQDSKQEMDSNIAAAAETLLSFHSEKIESFWIGETIGVSEECTFKEDSFVLATLSLQEETVDDATWLPPNKLNIESNDGGNAKHTRTINLRRGRGLRDFQRDVLPGLVSLSRHEICEDLQLIGYEVRKSRSRKNFDKDEWAMPVRGGTRKSQRRGGRR</sequence>